<dbReference type="PANTHER" id="PTHR11920">
    <property type="entry name" value="GUANYLYL CYCLASE"/>
    <property type="match status" value="1"/>
</dbReference>
<reference evidence="10" key="1">
    <citation type="submission" date="2021-05" db="EMBL/GenBank/DDBJ databases">
        <authorList>
            <person name="Alioto T."/>
            <person name="Alioto T."/>
            <person name="Gomez Garrido J."/>
        </authorList>
    </citation>
    <scope>NUCLEOTIDE SEQUENCE</scope>
</reference>
<keyword evidence="5" id="KW-0472">Membrane</keyword>
<feature type="compositionally biased region" description="Basic residues" evidence="8">
    <location>
        <begin position="68"/>
        <end position="80"/>
    </location>
</feature>
<evidence type="ECO:0000256" key="3">
    <source>
        <dbReference type="ARBA" id="ARBA00022741"/>
    </source>
</evidence>
<dbReference type="PANTHER" id="PTHR11920:SF335">
    <property type="entry name" value="GUANYLATE CYCLASE"/>
    <property type="match status" value="1"/>
</dbReference>
<evidence type="ECO:0000313" key="10">
    <source>
        <dbReference type="EMBL" id="CAG6670449.1"/>
    </source>
</evidence>
<dbReference type="Pfam" id="PF00211">
    <property type="entry name" value="Guanylate_cyc"/>
    <property type="match status" value="1"/>
</dbReference>
<evidence type="ECO:0000256" key="7">
    <source>
        <dbReference type="ARBA" id="ARBA00023239"/>
    </source>
</evidence>
<dbReference type="InterPro" id="IPR050401">
    <property type="entry name" value="Cyclic_nucleotide_synthase"/>
</dbReference>
<evidence type="ECO:0000259" key="9">
    <source>
        <dbReference type="Pfam" id="PF00211"/>
    </source>
</evidence>
<keyword evidence="2" id="KW-0812">Transmembrane</keyword>
<keyword evidence="4" id="KW-1133">Transmembrane helix</keyword>
<keyword evidence="10" id="KW-0675">Receptor</keyword>
<dbReference type="GO" id="GO:0004383">
    <property type="term" value="F:guanylate cyclase activity"/>
    <property type="evidence" value="ECO:0007669"/>
    <property type="project" value="TreeGrafter"/>
</dbReference>
<dbReference type="GO" id="GO:0004016">
    <property type="term" value="F:adenylate cyclase activity"/>
    <property type="evidence" value="ECO:0007669"/>
    <property type="project" value="TreeGrafter"/>
</dbReference>
<dbReference type="InterPro" id="IPR029787">
    <property type="entry name" value="Nucleotide_cyclase"/>
</dbReference>
<dbReference type="Gene3D" id="3.30.70.1230">
    <property type="entry name" value="Nucleotide cyclase"/>
    <property type="match status" value="1"/>
</dbReference>
<keyword evidence="7" id="KW-0456">Lyase</keyword>
<keyword evidence="6" id="KW-0325">Glycoprotein</keyword>
<evidence type="ECO:0000256" key="8">
    <source>
        <dbReference type="SAM" id="MobiDB-lite"/>
    </source>
</evidence>
<feature type="region of interest" description="Disordered" evidence="8">
    <location>
        <begin position="68"/>
        <end position="88"/>
    </location>
</feature>
<dbReference type="GO" id="GO:0007168">
    <property type="term" value="P:receptor guanylyl cyclase signaling pathway"/>
    <property type="evidence" value="ECO:0007669"/>
    <property type="project" value="TreeGrafter"/>
</dbReference>
<sequence>MESTGEALKIHVSPECHRLLTHLQGYHLKERGTVELKGKGSVVTYWLTGEDPFYRSMRSEQRVMRRNQTKLKHGGSKMKKQQGGATATSNTVVINGANSGDSPCINNNNNTINCLPSQQQLLPPARSSLKIPHNSSVTLSHAATHPACDPMTPASPLSRCCSLESPKKLRFATQSNYYQGIPSDSEVFPCTEPLCNGDHNQSCNCPVSEDLDEEDTGLVLKFNNNNNNNQHHHYQHIKYHTPTQ</sequence>
<dbReference type="GO" id="GO:0000166">
    <property type="term" value="F:nucleotide binding"/>
    <property type="evidence" value="ECO:0007669"/>
    <property type="project" value="UniProtKB-KW"/>
</dbReference>
<evidence type="ECO:0000256" key="6">
    <source>
        <dbReference type="ARBA" id="ARBA00023180"/>
    </source>
</evidence>
<keyword evidence="3" id="KW-0547">Nucleotide-binding</keyword>
<evidence type="ECO:0000256" key="4">
    <source>
        <dbReference type="ARBA" id="ARBA00022989"/>
    </source>
</evidence>
<name>A0A8D8SIG4_9HEMI</name>
<dbReference type="SUPFAM" id="SSF55073">
    <property type="entry name" value="Nucleotide cyclase"/>
    <property type="match status" value="1"/>
</dbReference>
<proteinExistence type="predicted"/>
<protein>
    <submittedName>
        <fullName evidence="10">Speract receptor</fullName>
    </submittedName>
</protein>
<evidence type="ECO:0000256" key="5">
    <source>
        <dbReference type="ARBA" id="ARBA00023136"/>
    </source>
</evidence>
<accession>A0A8D8SIG4</accession>
<feature type="domain" description="Guanylate cyclase" evidence="9">
    <location>
        <begin position="1"/>
        <end position="48"/>
    </location>
</feature>
<evidence type="ECO:0000256" key="1">
    <source>
        <dbReference type="ARBA" id="ARBA00004370"/>
    </source>
</evidence>
<evidence type="ECO:0000256" key="2">
    <source>
        <dbReference type="ARBA" id="ARBA00022692"/>
    </source>
</evidence>
<organism evidence="10">
    <name type="scientific">Cacopsylla melanoneura</name>
    <dbReference type="NCBI Taxonomy" id="428564"/>
    <lineage>
        <taxon>Eukaryota</taxon>
        <taxon>Metazoa</taxon>
        <taxon>Ecdysozoa</taxon>
        <taxon>Arthropoda</taxon>
        <taxon>Hexapoda</taxon>
        <taxon>Insecta</taxon>
        <taxon>Pterygota</taxon>
        <taxon>Neoptera</taxon>
        <taxon>Paraneoptera</taxon>
        <taxon>Hemiptera</taxon>
        <taxon>Sternorrhyncha</taxon>
        <taxon>Psylloidea</taxon>
        <taxon>Psyllidae</taxon>
        <taxon>Psyllinae</taxon>
        <taxon>Cacopsylla</taxon>
    </lineage>
</organism>
<dbReference type="InterPro" id="IPR001054">
    <property type="entry name" value="A/G_cyclase"/>
</dbReference>
<comment type="subcellular location">
    <subcellularLocation>
        <location evidence="1">Membrane</location>
    </subcellularLocation>
</comment>
<dbReference type="GO" id="GO:0035556">
    <property type="term" value="P:intracellular signal transduction"/>
    <property type="evidence" value="ECO:0007669"/>
    <property type="project" value="InterPro"/>
</dbReference>
<dbReference type="EMBL" id="HBUF01223377">
    <property type="protein sequence ID" value="CAG6670449.1"/>
    <property type="molecule type" value="Transcribed_RNA"/>
</dbReference>
<dbReference type="GO" id="GO:0001653">
    <property type="term" value="F:peptide receptor activity"/>
    <property type="evidence" value="ECO:0007669"/>
    <property type="project" value="TreeGrafter"/>
</dbReference>
<dbReference type="GO" id="GO:0005886">
    <property type="term" value="C:plasma membrane"/>
    <property type="evidence" value="ECO:0007669"/>
    <property type="project" value="TreeGrafter"/>
</dbReference>
<dbReference type="AlphaFoldDB" id="A0A8D8SIG4"/>